<dbReference type="PANTHER" id="PTHR33403:SF31">
    <property type="entry name" value="PROTEIN SPIRAL1-LIKE 1"/>
    <property type="match status" value="1"/>
</dbReference>
<evidence type="ECO:0008006" key="5">
    <source>
        <dbReference type="Google" id="ProtNLM"/>
    </source>
</evidence>
<evidence type="ECO:0000256" key="1">
    <source>
        <dbReference type="ARBA" id="ARBA00009656"/>
    </source>
</evidence>
<dbReference type="GO" id="GO:0043622">
    <property type="term" value="P:cortical microtubule organization"/>
    <property type="evidence" value="ECO:0007669"/>
    <property type="project" value="InterPro"/>
</dbReference>
<gene>
    <name evidence="3" type="ORF">FEM48_Zijuj04G0099800</name>
</gene>
<dbReference type="Proteomes" id="UP000813462">
    <property type="component" value="Unassembled WGS sequence"/>
</dbReference>
<dbReference type="EMBL" id="JAEACU010000004">
    <property type="protein sequence ID" value="KAH7533150.1"/>
    <property type="molecule type" value="Genomic_DNA"/>
</dbReference>
<comment type="similarity">
    <text evidence="1">Belongs to the SPIRAL1 family.</text>
</comment>
<reference evidence="3" key="1">
    <citation type="journal article" date="2021" name="Front. Plant Sci.">
        <title>Chromosome-Scale Genome Assembly for Chinese Sour Jujube and Insights Into Its Genome Evolution and Domestication Signature.</title>
        <authorList>
            <person name="Shen L.-Y."/>
            <person name="Luo H."/>
            <person name="Wang X.-L."/>
            <person name="Wang X.-M."/>
            <person name="Qiu X.-J."/>
            <person name="Liu H."/>
            <person name="Zhou S.-S."/>
            <person name="Jia K.-H."/>
            <person name="Nie S."/>
            <person name="Bao Y.-T."/>
            <person name="Zhang R.-G."/>
            <person name="Yun Q.-Z."/>
            <person name="Chai Y.-H."/>
            <person name="Lu J.-Y."/>
            <person name="Li Y."/>
            <person name="Zhao S.-W."/>
            <person name="Mao J.-F."/>
            <person name="Jia S.-G."/>
            <person name="Mao Y.-M."/>
        </authorList>
    </citation>
    <scope>NUCLEOTIDE SEQUENCE</scope>
    <source>
        <strain evidence="3">AT0</strain>
        <tissue evidence="3">Leaf</tissue>
    </source>
</reference>
<dbReference type="GO" id="GO:0010005">
    <property type="term" value="C:cortical microtubule, transverse to long axis"/>
    <property type="evidence" value="ECO:0007669"/>
    <property type="project" value="TreeGrafter"/>
</dbReference>
<organism evidence="3 4">
    <name type="scientific">Ziziphus jujuba var. spinosa</name>
    <dbReference type="NCBI Taxonomy" id="714518"/>
    <lineage>
        <taxon>Eukaryota</taxon>
        <taxon>Viridiplantae</taxon>
        <taxon>Streptophyta</taxon>
        <taxon>Embryophyta</taxon>
        <taxon>Tracheophyta</taxon>
        <taxon>Spermatophyta</taxon>
        <taxon>Magnoliopsida</taxon>
        <taxon>eudicotyledons</taxon>
        <taxon>Gunneridae</taxon>
        <taxon>Pentapetalae</taxon>
        <taxon>rosids</taxon>
        <taxon>fabids</taxon>
        <taxon>Rosales</taxon>
        <taxon>Rhamnaceae</taxon>
        <taxon>Paliureae</taxon>
        <taxon>Ziziphus</taxon>
    </lineage>
</organism>
<protein>
    <recommendedName>
        <fullName evidence="5">Protein SPIRAL1-like 1</fullName>
    </recommendedName>
</protein>
<evidence type="ECO:0000313" key="4">
    <source>
        <dbReference type="Proteomes" id="UP000813462"/>
    </source>
</evidence>
<keyword evidence="2" id="KW-0493">Microtubule</keyword>
<evidence type="ECO:0000313" key="3">
    <source>
        <dbReference type="EMBL" id="KAH7533150.1"/>
    </source>
</evidence>
<dbReference type="AlphaFoldDB" id="A0A978VJ81"/>
<comment type="caution">
    <text evidence="3">The sequence shown here is derived from an EMBL/GenBank/DDBJ whole genome shotgun (WGS) entry which is preliminary data.</text>
</comment>
<evidence type="ECO:0000256" key="2">
    <source>
        <dbReference type="ARBA" id="ARBA00022701"/>
    </source>
</evidence>
<dbReference type="InterPro" id="IPR039613">
    <property type="entry name" value="SPR1/2/3/4/5"/>
</dbReference>
<sequence length="107" mass="11173">MHSDLSPFTTWSGKQSSCMITSPLRQAANNGSASKPVATAQSVDITKQVPAGIHNTSTNNYLRADGQNSGNFITDRPSTKVHSVLGDGSSLVYLFGDDGKGHGPPGK</sequence>
<accession>A0A978VJ81</accession>
<name>A0A978VJ81_ZIZJJ</name>
<dbReference type="PANTHER" id="PTHR33403">
    <property type="entry name" value="SPR1"/>
    <property type="match status" value="1"/>
</dbReference>
<proteinExistence type="inferred from homology"/>